<sequence>MRLRHLSRDGSSSQGFSLLEVMITIAILSIILFIGIPGFNSMFQAARERAATSSFVTAMNLARTEAITRGAFVRVCIGSSCTGSSDEIQVAVENGGSTELLRTWDTERDVEYRSNGTEGLGVRFSPMGLSVDSSGAQRKAGMSVSIVDTSGASESDVAGYCIGVTGGVSKGGCN</sequence>
<evidence type="ECO:0000256" key="1">
    <source>
        <dbReference type="ARBA" id="ARBA00004377"/>
    </source>
</evidence>
<keyword evidence="3" id="KW-1003">Cell membrane</keyword>
<dbReference type="Proteomes" id="UP000538931">
    <property type="component" value="Unassembled WGS sequence"/>
</dbReference>
<keyword evidence="8 11" id="KW-0472">Membrane</keyword>
<accession>A0A7W2ABP3</accession>
<evidence type="ECO:0000256" key="9">
    <source>
        <dbReference type="ARBA" id="ARBA00025772"/>
    </source>
</evidence>
<dbReference type="GO" id="GO:0015628">
    <property type="term" value="P:protein secretion by the type II secretion system"/>
    <property type="evidence" value="ECO:0007669"/>
    <property type="project" value="InterPro"/>
</dbReference>
<evidence type="ECO:0000256" key="10">
    <source>
        <dbReference type="ARBA" id="ARBA00030775"/>
    </source>
</evidence>
<evidence type="ECO:0000313" key="13">
    <source>
        <dbReference type="EMBL" id="MBA4501298.1"/>
    </source>
</evidence>
<evidence type="ECO:0000256" key="5">
    <source>
        <dbReference type="ARBA" id="ARBA00022519"/>
    </source>
</evidence>
<dbReference type="InterPro" id="IPR022346">
    <property type="entry name" value="T2SS_GspH"/>
</dbReference>
<protein>
    <recommendedName>
        <fullName evidence="2">Type II secretion system protein H</fullName>
    </recommendedName>
    <alternativeName>
        <fullName evidence="10">General secretion pathway protein H</fullName>
    </alternativeName>
</protein>
<gene>
    <name evidence="13" type="ORF">H1S06_02815</name>
</gene>
<keyword evidence="5" id="KW-0997">Cell inner membrane</keyword>
<evidence type="ECO:0000256" key="11">
    <source>
        <dbReference type="SAM" id="Phobius"/>
    </source>
</evidence>
<dbReference type="Pfam" id="PF07963">
    <property type="entry name" value="N_methyl"/>
    <property type="match status" value="1"/>
</dbReference>
<dbReference type="SUPFAM" id="SSF54523">
    <property type="entry name" value="Pili subunits"/>
    <property type="match status" value="1"/>
</dbReference>
<dbReference type="Pfam" id="PF12019">
    <property type="entry name" value="GspH"/>
    <property type="match status" value="1"/>
</dbReference>
<dbReference type="EMBL" id="JACEMT010000033">
    <property type="protein sequence ID" value="MBA4501298.1"/>
    <property type="molecule type" value="Genomic_DNA"/>
</dbReference>
<proteinExistence type="inferred from homology"/>
<reference evidence="13 14" key="1">
    <citation type="submission" date="2020-07" db="EMBL/GenBank/DDBJ databases">
        <title>Bacterium isolated from marien macroalgae.</title>
        <authorList>
            <person name="Zhu K."/>
            <person name="Lu D."/>
            <person name="Du Z."/>
        </authorList>
    </citation>
    <scope>NUCLEOTIDE SEQUENCE [LARGE SCALE GENOMIC DNA]</scope>
    <source>
        <strain evidence="13 14">3-1745</strain>
    </source>
</reference>
<organism evidence="13 14">
    <name type="scientific">Marinobacterium marinum</name>
    <dbReference type="NCBI Taxonomy" id="2756129"/>
    <lineage>
        <taxon>Bacteria</taxon>
        <taxon>Pseudomonadati</taxon>
        <taxon>Pseudomonadota</taxon>
        <taxon>Gammaproteobacteria</taxon>
        <taxon>Oceanospirillales</taxon>
        <taxon>Oceanospirillaceae</taxon>
        <taxon>Marinobacterium</taxon>
    </lineage>
</organism>
<evidence type="ECO:0000259" key="12">
    <source>
        <dbReference type="Pfam" id="PF12019"/>
    </source>
</evidence>
<dbReference type="PROSITE" id="PS00409">
    <property type="entry name" value="PROKAR_NTER_METHYL"/>
    <property type="match status" value="1"/>
</dbReference>
<dbReference type="InterPro" id="IPR012902">
    <property type="entry name" value="N_methyl_site"/>
</dbReference>
<evidence type="ECO:0000256" key="8">
    <source>
        <dbReference type="ARBA" id="ARBA00023136"/>
    </source>
</evidence>
<keyword evidence="4" id="KW-0488">Methylation</keyword>
<feature type="transmembrane region" description="Helical" evidence="11">
    <location>
        <begin position="21"/>
        <end position="39"/>
    </location>
</feature>
<feature type="domain" description="General secretion pathway GspH" evidence="12">
    <location>
        <begin position="51"/>
        <end position="133"/>
    </location>
</feature>
<dbReference type="Gene3D" id="3.55.40.10">
    <property type="entry name" value="minor pseudopilin epsh domain"/>
    <property type="match status" value="1"/>
</dbReference>
<keyword evidence="14" id="KW-1185">Reference proteome</keyword>
<dbReference type="AlphaFoldDB" id="A0A7W2ABP3"/>
<evidence type="ECO:0000256" key="3">
    <source>
        <dbReference type="ARBA" id="ARBA00022475"/>
    </source>
</evidence>
<dbReference type="GO" id="GO:0005886">
    <property type="term" value="C:plasma membrane"/>
    <property type="evidence" value="ECO:0007669"/>
    <property type="project" value="UniProtKB-SubCell"/>
</dbReference>
<evidence type="ECO:0000313" key="14">
    <source>
        <dbReference type="Proteomes" id="UP000538931"/>
    </source>
</evidence>
<evidence type="ECO:0000256" key="2">
    <source>
        <dbReference type="ARBA" id="ARBA00021549"/>
    </source>
</evidence>
<evidence type="ECO:0000256" key="7">
    <source>
        <dbReference type="ARBA" id="ARBA00022989"/>
    </source>
</evidence>
<dbReference type="NCBIfam" id="TIGR02532">
    <property type="entry name" value="IV_pilin_GFxxxE"/>
    <property type="match status" value="1"/>
</dbReference>
<name>A0A7W2ABP3_9GAMM</name>
<dbReference type="GO" id="GO:0015627">
    <property type="term" value="C:type II protein secretion system complex"/>
    <property type="evidence" value="ECO:0007669"/>
    <property type="project" value="InterPro"/>
</dbReference>
<keyword evidence="6 11" id="KW-0812">Transmembrane</keyword>
<comment type="subcellular location">
    <subcellularLocation>
        <location evidence="1">Cell inner membrane</location>
        <topology evidence="1">Single-pass membrane protein</topology>
    </subcellularLocation>
</comment>
<comment type="similarity">
    <text evidence="9">Belongs to the GSP H family.</text>
</comment>
<comment type="caution">
    <text evidence="13">The sequence shown here is derived from an EMBL/GenBank/DDBJ whole genome shotgun (WGS) entry which is preliminary data.</text>
</comment>
<evidence type="ECO:0000256" key="6">
    <source>
        <dbReference type="ARBA" id="ARBA00022692"/>
    </source>
</evidence>
<dbReference type="InterPro" id="IPR045584">
    <property type="entry name" value="Pilin-like"/>
</dbReference>
<keyword evidence="7 11" id="KW-1133">Transmembrane helix</keyword>
<dbReference type="RefSeq" id="WP_181737125.1">
    <property type="nucleotide sequence ID" value="NZ_JACEMT010000033.1"/>
</dbReference>
<evidence type="ECO:0000256" key="4">
    <source>
        <dbReference type="ARBA" id="ARBA00022481"/>
    </source>
</evidence>